<organism evidence="1 2">
    <name type="scientific">Gossypium lobatum</name>
    <dbReference type="NCBI Taxonomy" id="34289"/>
    <lineage>
        <taxon>Eukaryota</taxon>
        <taxon>Viridiplantae</taxon>
        <taxon>Streptophyta</taxon>
        <taxon>Embryophyta</taxon>
        <taxon>Tracheophyta</taxon>
        <taxon>Spermatophyta</taxon>
        <taxon>Magnoliopsida</taxon>
        <taxon>eudicotyledons</taxon>
        <taxon>Gunneridae</taxon>
        <taxon>Pentapetalae</taxon>
        <taxon>rosids</taxon>
        <taxon>malvids</taxon>
        <taxon>Malvales</taxon>
        <taxon>Malvaceae</taxon>
        <taxon>Malvoideae</taxon>
        <taxon>Gossypium</taxon>
    </lineage>
</organism>
<proteinExistence type="predicted"/>
<gene>
    <name evidence="1" type="ORF">Golob_020268</name>
</gene>
<comment type="caution">
    <text evidence="1">The sequence shown here is derived from an EMBL/GenBank/DDBJ whole genome shotgun (WGS) entry which is preliminary data.</text>
</comment>
<name>A0A7J8LA27_9ROSI</name>
<protein>
    <submittedName>
        <fullName evidence="1">Uncharacterized protein</fullName>
    </submittedName>
</protein>
<accession>A0A7J8LA27</accession>
<sequence>MFLLIRRGFNRVMIHTNRLEVVKALHDSVPVNLGIIVLRQVQHILLTEGQWLVRFVLR</sequence>
<evidence type="ECO:0000313" key="2">
    <source>
        <dbReference type="Proteomes" id="UP000593572"/>
    </source>
</evidence>
<dbReference type="Proteomes" id="UP000593572">
    <property type="component" value="Unassembled WGS sequence"/>
</dbReference>
<reference evidence="1 2" key="1">
    <citation type="journal article" date="2019" name="Genome Biol. Evol.">
        <title>Insights into the evolution of the New World diploid cottons (Gossypium, subgenus Houzingenia) based on genome sequencing.</title>
        <authorList>
            <person name="Grover C.E."/>
            <person name="Arick M.A. 2nd"/>
            <person name="Thrash A."/>
            <person name="Conover J.L."/>
            <person name="Sanders W.S."/>
            <person name="Peterson D.G."/>
            <person name="Frelichowski J.E."/>
            <person name="Scheffler J.A."/>
            <person name="Scheffler B.E."/>
            <person name="Wendel J.F."/>
        </authorList>
    </citation>
    <scope>NUCLEOTIDE SEQUENCE [LARGE SCALE GENOMIC DNA]</scope>
    <source>
        <strain evidence="1">157</strain>
        <tissue evidence="1">Leaf</tissue>
    </source>
</reference>
<evidence type="ECO:0000313" key="1">
    <source>
        <dbReference type="EMBL" id="MBA0549219.1"/>
    </source>
</evidence>
<dbReference type="AlphaFoldDB" id="A0A7J8LA27"/>
<dbReference type="EMBL" id="JABEZX010000001">
    <property type="protein sequence ID" value="MBA0549219.1"/>
    <property type="molecule type" value="Genomic_DNA"/>
</dbReference>
<keyword evidence="2" id="KW-1185">Reference proteome</keyword>
<feature type="non-terminal residue" evidence="1">
    <location>
        <position position="58"/>
    </location>
</feature>